<dbReference type="PIRSF" id="PIRSF000087">
    <property type="entry name" value="PYP"/>
    <property type="match status" value="1"/>
</dbReference>
<dbReference type="Gene3D" id="3.30.450.20">
    <property type="entry name" value="PAS domain"/>
    <property type="match status" value="1"/>
</dbReference>
<evidence type="ECO:0000256" key="3">
    <source>
        <dbReference type="ARBA" id="ARBA00022991"/>
    </source>
</evidence>
<dbReference type="AlphaFoldDB" id="A0A1H6HJC4"/>
<evidence type="ECO:0000256" key="4">
    <source>
        <dbReference type="ARBA" id="ARBA00023170"/>
    </source>
</evidence>
<dbReference type="GO" id="GO:0009881">
    <property type="term" value="F:photoreceptor activity"/>
    <property type="evidence" value="ECO:0007669"/>
    <property type="project" value="UniProtKB-KW"/>
</dbReference>
<sequence>MPKITTEAGPWNMTVFAFDQSDPENPLGSLKDEDLRKIPYGAAELNAEGRVISYIDTEPEGNDNGKGSPIGRDFFGDVARWTGSSIIAAEFRKGINGGALNVVFDCASARLPHKVRVHFKVSPILGTYWVFVKRLHRT</sequence>
<keyword evidence="1" id="KW-0600">Photoreceptor protein</keyword>
<accession>A0A1H6HJC4</accession>
<organism evidence="5 6">
    <name type="scientific">Magnetospirillum fulvum</name>
    <name type="common">Rhodospirillum fulvum</name>
    <dbReference type="NCBI Taxonomy" id="1082"/>
    <lineage>
        <taxon>Bacteria</taxon>
        <taxon>Pseudomonadati</taxon>
        <taxon>Pseudomonadota</taxon>
        <taxon>Alphaproteobacteria</taxon>
        <taxon>Rhodospirillales</taxon>
        <taxon>Rhodospirillaceae</taxon>
        <taxon>Magnetospirillum</taxon>
    </lineage>
</organism>
<proteinExistence type="predicted"/>
<dbReference type="EMBL" id="FNWO01000006">
    <property type="protein sequence ID" value="SEH35556.1"/>
    <property type="molecule type" value="Genomic_DNA"/>
</dbReference>
<dbReference type="InterPro" id="IPR012130">
    <property type="entry name" value="PYP"/>
</dbReference>
<protein>
    <submittedName>
        <fullName evidence="5">Photoactive yellow protein</fullName>
    </submittedName>
</protein>
<keyword evidence="3" id="KW-0157">Chromophore</keyword>
<keyword evidence="6" id="KW-1185">Reference proteome</keyword>
<evidence type="ECO:0000313" key="5">
    <source>
        <dbReference type="EMBL" id="SEH35556.1"/>
    </source>
</evidence>
<gene>
    <name evidence="5" type="ORF">SAMN04244559_01798</name>
</gene>
<dbReference type="Proteomes" id="UP000182983">
    <property type="component" value="Unassembled WGS sequence"/>
</dbReference>
<name>A0A1H6HJC4_MAGFU</name>
<dbReference type="GO" id="GO:0007602">
    <property type="term" value="P:phototransduction"/>
    <property type="evidence" value="ECO:0007669"/>
    <property type="project" value="InterPro"/>
</dbReference>
<keyword evidence="4" id="KW-0675">Receptor</keyword>
<evidence type="ECO:0000256" key="2">
    <source>
        <dbReference type="ARBA" id="ARBA00022606"/>
    </source>
</evidence>
<reference evidence="6" key="1">
    <citation type="submission" date="2016-10" db="EMBL/GenBank/DDBJ databases">
        <authorList>
            <person name="Varghese N."/>
            <person name="Submissions S."/>
        </authorList>
    </citation>
    <scope>NUCLEOTIDE SEQUENCE [LARGE SCALE GENOMIC DNA]</scope>
    <source>
        <strain evidence="6">DSM 13234</strain>
    </source>
</reference>
<evidence type="ECO:0000256" key="1">
    <source>
        <dbReference type="ARBA" id="ARBA00022543"/>
    </source>
</evidence>
<keyword evidence="2" id="KW-0716">Sensory transduction</keyword>
<evidence type="ECO:0000313" key="6">
    <source>
        <dbReference type="Proteomes" id="UP000182983"/>
    </source>
</evidence>